<sequence length="134" mass="14517">MELKDFIKQAVLDISDAVREINSESDDVIVNPASVANSQSIEMYGKISTISNLAKEDPDYLRPVHTINFDIAVTTSKKEDGKEGIGVNLTVVKLDKGNNNTSSSDVSNKLTFSLPVALPVGRASSLSPRKIRRA</sequence>
<name>A0A4Q7IRD1_9GAMM</name>
<dbReference type="Proteomes" id="UP000291338">
    <property type="component" value="Unassembled WGS sequence"/>
</dbReference>
<comment type="caution">
    <text evidence="1">The sequence shown here is derived from an EMBL/GenBank/DDBJ whole genome shotgun (WGS) entry which is preliminary data.</text>
</comment>
<dbReference type="RefSeq" id="WP_130253805.1">
    <property type="nucleotide sequence ID" value="NZ_PPSX01000005.1"/>
</dbReference>
<protein>
    <submittedName>
        <fullName evidence="1">Uncharacterized protein</fullName>
    </submittedName>
</protein>
<evidence type="ECO:0000313" key="1">
    <source>
        <dbReference type="EMBL" id="RZQ54914.1"/>
    </source>
</evidence>
<proteinExistence type="predicted"/>
<reference evidence="1 2" key="1">
    <citation type="submission" date="2018-01" db="EMBL/GenBank/DDBJ databases">
        <title>Co-occurrence of chitin degradation, pigmentation and bioactivity in marine Pseudoalteromonas.</title>
        <authorList>
            <person name="Paulsen S."/>
            <person name="Gram L."/>
            <person name="Machado H."/>
        </authorList>
    </citation>
    <scope>NUCLEOTIDE SEQUENCE [LARGE SCALE GENOMIC DNA]</scope>
    <source>
        <strain evidence="1 2">S3898</strain>
    </source>
</reference>
<dbReference type="EMBL" id="PPSX01000005">
    <property type="protein sequence ID" value="RZQ54914.1"/>
    <property type="molecule type" value="Genomic_DNA"/>
</dbReference>
<organism evidence="1 2">
    <name type="scientific">Pseudoalteromonas phenolica</name>
    <dbReference type="NCBI Taxonomy" id="161398"/>
    <lineage>
        <taxon>Bacteria</taxon>
        <taxon>Pseudomonadati</taxon>
        <taxon>Pseudomonadota</taxon>
        <taxon>Gammaproteobacteria</taxon>
        <taxon>Alteromonadales</taxon>
        <taxon>Pseudoalteromonadaceae</taxon>
        <taxon>Pseudoalteromonas</taxon>
    </lineage>
</organism>
<gene>
    <name evidence="1" type="ORF">C1E23_01110</name>
</gene>
<dbReference type="AlphaFoldDB" id="A0A4Q7IRD1"/>
<accession>A0A4Q7IRD1</accession>
<evidence type="ECO:0000313" key="2">
    <source>
        <dbReference type="Proteomes" id="UP000291338"/>
    </source>
</evidence>